<dbReference type="InterPro" id="IPR046781">
    <property type="entry name" value="Phage_ORF5"/>
</dbReference>
<sequence>MFDRKALIFHTPFFAVTDGAAVRSFADLVNDPNSTVSRHPTDYVLYRVGVFDDASGMLHGADPVNHIIDAISLVTFNPSLPFNPTGNSHDSKEQVNG</sequence>
<evidence type="ECO:0000313" key="1">
    <source>
        <dbReference type="EMBL" id="QCQ84590.1"/>
    </source>
</evidence>
<name>A0A4P8PP66_9VIRU</name>
<evidence type="ECO:0000313" key="2">
    <source>
        <dbReference type="Proteomes" id="UP000324786"/>
    </source>
</evidence>
<organism evidence="1 2">
    <name type="scientific">Blackfly microvirus SF02</name>
    <dbReference type="NCBI Taxonomy" id="2576452"/>
    <lineage>
        <taxon>Viruses</taxon>
        <taxon>Monodnaviria</taxon>
        <taxon>Sangervirae</taxon>
        <taxon>Phixviricota</taxon>
        <taxon>Malgrandaviricetes</taxon>
        <taxon>Petitvirales</taxon>
        <taxon>Microviridae</taxon>
        <taxon>Microvirus</taxon>
    </lineage>
</organism>
<dbReference type="Pfam" id="PF20577">
    <property type="entry name" value="Phage_ORF5"/>
    <property type="match status" value="1"/>
</dbReference>
<accession>A0A4P8PP66</accession>
<proteinExistence type="predicted"/>
<dbReference type="EMBL" id="MK249131">
    <property type="protein sequence ID" value="QCQ84590.1"/>
    <property type="molecule type" value="Genomic_DNA"/>
</dbReference>
<dbReference type="Proteomes" id="UP000324786">
    <property type="component" value="Segment"/>
</dbReference>
<reference evidence="1 2" key="1">
    <citation type="submission" date="2018-12" db="EMBL/GenBank/DDBJ databases">
        <title>Singled stranded DNA viruses identified in blackflies (Austrosimulium ungulatum) sampled in New Zealand.</title>
        <authorList>
            <person name="Kraberger S."/>
            <person name="Fontenele R.S."/>
            <person name="Schmidlin K."/>
            <person name="Walters M."/>
            <person name="Varsani A."/>
        </authorList>
    </citation>
    <scope>NUCLEOTIDE SEQUENCE [LARGE SCALE GENOMIC DNA]</scope>
    <source>
        <strain evidence="1">014</strain>
    </source>
</reference>
<protein>
    <submittedName>
        <fullName evidence="1">Nonstructural protein</fullName>
    </submittedName>
</protein>